<keyword evidence="3" id="KW-0902">Two-component regulatory system</keyword>
<evidence type="ECO:0000259" key="4">
    <source>
        <dbReference type="PROSITE" id="PS50109"/>
    </source>
</evidence>
<dbReference type="InterPro" id="IPR036890">
    <property type="entry name" value="HATPase_C_sf"/>
</dbReference>
<gene>
    <name evidence="5" type="ORF">SAMN04489742_0318</name>
</gene>
<dbReference type="InterPro" id="IPR003018">
    <property type="entry name" value="GAF"/>
</dbReference>
<dbReference type="InterPro" id="IPR003594">
    <property type="entry name" value="HATPase_dom"/>
</dbReference>
<dbReference type="InterPro" id="IPR050482">
    <property type="entry name" value="Sensor_HK_TwoCompSys"/>
</dbReference>
<dbReference type="Proteomes" id="UP000181917">
    <property type="component" value="Unassembled WGS sequence"/>
</dbReference>
<dbReference type="Pfam" id="PF13185">
    <property type="entry name" value="GAF_2"/>
    <property type="match status" value="1"/>
</dbReference>
<dbReference type="PANTHER" id="PTHR24421">
    <property type="entry name" value="NITRATE/NITRITE SENSOR PROTEIN NARX-RELATED"/>
    <property type="match status" value="1"/>
</dbReference>
<evidence type="ECO:0000256" key="3">
    <source>
        <dbReference type="ARBA" id="ARBA00023012"/>
    </source>
</evidence>
<dbReference type="EMBL" id="FNKH01000002">
    <property type="protein sequence ID" value="SDQ26044.1"/>
    <property type="molecule type" value="Genomic_DNA"/>
</dbReference>
<name>A0A1H0ZFA1_9MICC</name>
<dbReference type="OrthoDB" id="5241249at2"/>
<evidence type="ECO:0000256" key="2">
    <source>
        <dbReference type="ARBA" id="ARBA00022777"/>
    </source>
</evidence>
<dbReference type="InterPro" id="IPR029016">
    <property type="entry name" value="GAF-like_dom_sf"/>
</dbReference>
<dbReference type="CDD" id="cd16917">
    <property type="entry name" value="HATPase_UhpB-NarQ-NarX-like"/>
    <property type="match status" value="1"/>
</dbReference>
<dbReference type="GO" id="GO:0000155">
    <property type="term" value="F:phosphorelay sensor kinase activity"/>
    <property type="evidence" value="ECO:0007669"/>
    <property type="project" value="InterPro"/>
</dbReference>
<evidence type="ECO:0000256" key="1">
    <source>
        <dbReference type="ARBA" id="ARBA00022679"/>
    </source>
</evidence>
<dbReference type="Pfam" id="PF07730">
    <property type="entry name" value="HisKA_3"/>
    <property type="match status" value="1"/>
</dbReference>
<feature type="domain" description="Histidine kinase" evidence="4">
    <location>
        <begin position="440"/>
        <end position="524"/>
    </location>
</feature>
<dbReference type="RefSeq" id="WP_074698791.1">
    <property type="nucleotide sequence ID" value="NZ_CP018863.1"/>
</dbReference>
<dbReference type="KEGG" id="acry:AC20117_15685"/>
<proteinExistence type="predicted"/>
<evidence type="ECO:0000313" key="5">
    <source>
        <dbReference type="EMBL" id="SDQ26044.1"/>
    </source>
</evidence>
<dbReference type="Gene3D" id="3.30.450.40">
    <property type="match status" value="2"/>
</dbReference>
<dbReference type="GO" id="GO:0046983">
    <property type="term" value="F:protein dimerization activity"/>
    <property type="evidence" value="ECO:0007669"/>
    <property type="project" value="InterPro"/>
</dbReference>
<dbReference type="SMART" id="SM00387">
    <property type="entry name" value="HATPase_c"/>
    <property type="match status" value="1"/>
</dbReference>
<evidence type="ECO:0000313" key="6">
    <source>
        <dbReference type="Proteomes" id="UP000181917"/>
    </source>
</evidence>
<dbReference type="PANTHER" id="PTHR24421:SF56">
    <property type="entry name" value="OXYGEN SENSOR HISTIDINE KINASE RESPONSE REGULATOR DOST"/>
    <property type="match status" value="1"/>
</dbReference>
<dbReference type="SUPFAM" id="SSF55874">
    <property type="entry name" value="ATPase domain of HSP90 chaperone/DNA topoisomerase II/histidine kinase"/>
    <property type="match status" value="1"/>
</dbReference>
<dbReference type="Pfam" id="PF02518">
    <property type="entry name" value="HATPase_c"/>
    <property type="match status" value="1"/>
</dbReference>
<dbReference type="InterPro" id="IPR005467">
    <property type="entry name" value="His_kinase_dom"/>
</dbReference>
<dbReference type="STRING" id="37928.SAMN04489742_0318"/>
<dbReference type="Gene3D" id="1.20.5.1930">
    <property type="match status" value="1"/>
</dbReference>
<sequence length="524" mass="56608">MKHLLAAVMAVAEDLSLETVLRRVVESACQLVDAQYGALGVAGEDGTSLSHFITVGLDEEEHHRIGDLPTGHGVLGLLLREPVALRLNPLSGHADAHGFPPNHPPMQSFLGVPIRVRGAVFGSLYLTEKRGGGSFTERDEDFVSTLAAAAGVAVQNARLFEALRRREQWLQASMELSMRLPSKSQDPRDLIVDHALAPSGAALAVFATPAQDGMIARCEAAAGERAGEIVRQSVPVSLTVLHSVLETGRPVLCEAADLVDPEKAEGLGAALVARLSPRGGEPSLLVLCRAAGADGFHPVDLDMAEIFCTHASLTMELAQGQRLREQLVLFADRDRIARDLHDVVIQRLFAAGLNLQSLRRYTMEDSAQERISDVTRELDEAIRELRDTIYSLRADAQEEVLSSRIVRAVQEGTRASAFTPRLEISGPIDSDVPDKVAEHLLAVIREGLSNAVRHSDADHIEVSVAASDNRVRLAIEDNGRGFADPLRRSGLANLEQRAEELHGTLEIKSAPGQGTSLVWTVPLE</sequence>
<keyword evidence="6" id="KW-1185">Reference proteome</keyword>
<accession>A0A1H0ZFA1</accession>
<dbReference type="Gene3D" id="3.30.565.10">
    <property type="entry name" value="Histidine kinase-like ATPase, C-terminal domain"/>
    <property type="match status" value="1"/>
</dbReference>
<keyword evidence="1" id="KW-0808">Transferase</keyword>
<reference evidence="5 6" key="1">
    <citation type="submission" date="2016-10" db="EMBL/GenBank/DDBJ databases">
        <authorList>
            <person name="de Groot N.N."/>
        </authorList>
    </citation>
    <scope>NUCLEOTIDE SEQUENCE [LARGE SCALE GENOMIC DNA]</scope>
    <source>
        <strain evidence="5 6">DSM 20117</strain>
    </source>
</reference>
<dbReference type="GO" id="GO:0016020">
    <property type="term" value="C:membrane"/>
    <property type="evidence" value="ECO:0007669"/>
    <property type="project" value="InterPro"/>
</dbReference>
<dbReference type="PROSITE" id="PS50109">
    <property type="entry name" value="HIS_KIN"/>
    <property type="match status" value="1"/>
</dbReference>
<dbReference type="SMART" id="SM00065">
    <property type="entry name" value="GAF"/>
    <property type="match status" value="1"/>
</dbReference>
<keyword evidence="2 5" id="KW-0418">Kinase</keyword>
<dbReference type="AlphaFoldDB" id="A0A1H0ZFA1"/>
<dbReference type="SUPFAM" id="SSF55781">
    <property type="entry name" value="GAF domain-like"/>
    <property type="match status" value="2"/>
</dbReference>
<protein>
    <submittedName>
        <fullName evidence="5">Histidine kinase-, DNA gyrase B-, and HSP90-like ATPase</fullName>
    </submittedName>
</protein>
<dbReference type="InterPro" id="IPR011712">
    <property type="entry name" value="Sig_transdc_His_kin_sub3_dim/P"/>
</dbReference>
<organism evidence="5 6">
    <name type="scientific">Crystallibacter crystallopoietes</name>
    <dbReference type="NCBI Taxonomy" id="37928"/>
    <lineage>
        <taxon>Bacteria</taxon>
        <taxon>Bacillati</taxon>
        <taxon>Actinomycetota</taxon>
        <taxon>Actinomycetes</taxon>
        <taxon>Micrococcales</taxon>
        <taxon>Micrococcaceae</taxon>
        <taxon>Crystallibacter</taxon>
    </lineage>
</organism>